<evidence type="ECO:0000256" key="7">
    <source>
        <dbReference type="HAMAP-Rule" id="MF_00108"/>
    </source>
</evidence>
<comment type="catalytic activity">
    <reaction evidence="1 7">
        <text>2-C-methyl-D-erythritol 4-phosphate + CTP + H(+) = 4-CDP-2-C-methyl-D-erythritol + diphosphate</text>
        <dbReference type="Rhea" id="RHEA:13429"/>
        <dbReference type="ChEBI" id="CHEBI:15378"/>
        <dbReference type="ChEBI" id="CHEBI:33019"/>
        <dbReference type="ChEBI" id="CHEBI:37563"/>
        <dbReference type="ChEBI" id="CHEBI:57823"/>
        <dbReference type="ChEBI" id="CHEBI:58262"/>
        <dbReference type="EC" id="2.7.7.60"/>
    </reaction>
</comment>
<dbReference type="PANTHER" id="PTHR32125:SF4">
    <property type="entry name" value="2-C-METHYL-D-ERYTHRITOL 4-PHOSPHATE CYTIDYLYLTRANSFERASE, CHLOROPLASTIC"/>
    <property type="match status" value="1"/>
</dbReference>
<comment type="pathway">
    <text evidence="2 7">Isoprenoid biosynthesis; isopentenyl diphosphate biosynthesis via DXP pathway; isopentenyl diphosphate from 1-deoxy-D-xylulose 5-phosphate: step 2/6.</text>
</comment>
<evidence type="ECO:0000313" key="9">
    <source>
        <dbReference type="Proteomes" id="UP000030993"/>
    </source>
</evidence>
<comment type="caution">
    <text evidence="8">The sequence shown here is derived from an EMBL/GenBank/DDBJ whole genome shotgun (WGS) entry which is preliminary data.</text>
</comment>
<dbReference type="EC" id="2.7.7.60" evidence="7"/>
<keyword evidence="9" id="KW-1185">Reference proteome</keyword>
<dbReference type="PANTHER" id="PTHR32125">
    <property type="entry name" value="2-C-METHYL-D-ERYTHRITOL 4-PHOSPHATE CYTIDYLYLTRANSFERASE, CHLOROPLASTIC"/>
    <property type="match status" value="1"/>
</dbReference>
<dbReference type="eggNOG" id="COG1211">
    <property type="taxonomic scope" value="Bacteria"/>
</dbReference>
<dbReference type="Gene3D" id="3.90.550.10">
    <property type="entry name" value="Spore Coat Polysaccharide Biosynthesis Protein SpsA, Chain A"/>
    <property type="match status" value="1"/>
</dbReference>
<sequence length="252" mass="27490">MVTVIFPAAGKGSRMQAGMNKVFMPLGGVPILIRTLLQYSSCSEIDQMVVVVAAAEVDFVKSVLSKVQGLKPYNVVAGGSERQYSVLNGIKSVNGSDDDIILVHDAARPLISHETITAVIDGAKKYGGVIAAVAAKNTIKVCDNEGVVKETPDRSTLWEIQTPQGFTRKILLEANDRAQAEGFLGTDDASLVERIGHPVHIVKSDYRNIKITTPEDIIVGEAFIKSQEQSRLIEKNKRIMVEINDLIKDCWQ</sequence>
<evidence type="ECO:0000256" key="3">
    <source>
        <dbReference type="ARBA" id="ARBA00009789"/>
    </source>
</evidence>
<evidence type="ECO:0000256" key="1">
    <source>
        <dbReference type="ARBA" id="ARBA00001282"/>
    </source>
</evidence>
<dbReference type="CDD" id="cd02516">
    <property type="entry name" value="CDP-ME_synthetase"/>
    <property type="match status" value="1"/>
</dbReference>
<feature type="site" description="Positions MEP for the nucleophilic attack" evidence="7">
    <location>
        <position position="154"/>
    </location>
</feature>
<accession>A0A0B2JSK8</accession>
<dbReference type="STRING" id="82374.NZ47_11205"/>
<dbReference type="HAMAP" id="MF_00108">
    <property type="entry name" value="IspD"/>
    <property type="match status" value="1"/>
</dbReference>
<keyword evidence="6 7" id="KW-0414">Isoprene biosynthesis</keyword>
<organism evidence="8 9">
    <name type="scientific">Anaerovibrio lipolyticus</name>
    <dbReference type="NCBI Taxonomy" id="82374"/>
    <lineage>
        <taxon>Bacteria</taxon>
        <taxon>Bacillati</taxon>
        <taxon>Bacillota</taxon>
        <taxon>Negativicutes</taxon>
        <taxon>Selenomonadales</taxon>
        <taxon>Selenomonadaceae</taxon>
        <taxon>Anaerovibrio</taxon>
    </lineage>
</organism>
<feature type="site" description="Transition state stabilizer" evidence="7">
    <location>
        <position position="21"/>
    </location>
</feature>
<dbReference type="FunFam" id="3.90.550.10:FF:000003">
    <property type="entry name" value="2-C-methyl-D-erythritol 4-phosphate cytidylyltransferase"/>
    <property type="match status" value="1"/>
</dbReference>
<dbReference type="SUPFAM" id="SSF53448">
    <property type="entry name" value="Nucleotide-diphospho-sugar transferases"/>
    <property type="match status" value="1"/>
</dbReference>
<protein>
    <recommendedName>
        <fullName evidence="7">2-C-methyl-D-erythritol 4-phosphate cytidylyltransferase</fullName>
        <ecNumber evidence="7">2.7.7.60</ecNumber>
    </recommendedName>
    <alternativeName>
        <fullName evidence="7">4-diphosphocytidyl-2C-methyl-D-erythritol synthase</fullName>
    </alternativeName>
    <alternativeName>
        <fullName evidence="7">MEP cytidylyltransferase</fullName>
        <shortName evidence="7">MCT</shortName>
    </alternativeName>
</protein>
<dbReference type="GO" id="GO:0019288">
    <property type="term" value="P:isopentenyl diphosphate biosynthetic process, methylerythritol 4-phosphate pathway"/>
    <property type="evidence" value="ECO:0007669"/>
    <property type="project" value="UniProtKB-UniRule"/>
</dbReference>
<dbReference type="InterPro" id="IPR034683">
    <property type="entry name" value="IspD/TarI"/>
</dbReference>
<dbReference type="InterPro" id="IPR018294">
    <property type="entry name" value="ISPD_synthase_CS"/>
</dbReference>
<dbReference type="Pfam" id="PF01128">
    <property type="entry name" value="IspD"/>
    <property type="match status" value="1"/>
</dbReference>
<evidence type="ECO:0000256" key="2">
    <source>
        <dbReference type="ARBA" id="ARBA00004787"/>
    </source>
</evidence>
<keyword evidence="4 7" id="KW-0808">Transferase</keyword>
<dbReference type="AlphaFoldDB" id="A0A0B2JSK8"/>
<feature type="site" description="Positions MEP for the nucleophilic attack" evidence="7">
    <location>
        <position position="210"/>
    </location>
</feature>
<dbReference type="PROSITE" id="PS01295">
    <property type="entry name" value="ISPD"/>
    <property type="match status" value="1"/>
</dbReference>
<dbReference type="UniPathway" id="UPA00056">
    <property type="reaction ID" value="UER00093"/>
</dbReference>
<evidence type="ECO:0000256" key="6">
    <source>
        <dbReference type="ARBA" id="ARBA00023229"/>
    </source>
</evidence>
<comment type="similarity">
    <text evidence="3 7">Belongs to the IspD/TarI cytidylyltransferase family. IspD subfamily.</text>
</comment>
<evidence type="ECO:0000256" key="4">
    <source>
        <dbReference type="ARBA" id="ARBA00022679"/>
    </source>
</evidence>
<evidence type="ECO:0000313" key="8">
    <source>
        <dbReference type="EMBL" id="KHM51305.1"/>
    </source>
</evidence>
<dbReference type="RefSeq" id="WP_039210707.1">
    <property type="nucleotide sequence ID" value="NZ_JSCE01000209.1"/>
</dbReference>
<dbReference type="InterPro" id="IPR050088">
    <property type="entry name" value="IspD/TarI_cytidylyltransf_bact"/>
</dbReference>
<proteinExistence type="inferred from homology"/>
<name>A0A0B2JSK8_9FIRM</name>
<dbReference type="InterPro" id="IPR029044">
    <property type="entry name" value="Nucleotide-diphossugar_trans"/>
</dbReference>
<gene>
    <name evidence="7" type="primary">ispD</name>
    <name evidence="8" type="ORF">NZ47_11205</name>
</gene>
<feature type="site" description="Transition state stabilizer" evidence="7">
    <location>
        <position position="14"/>
    </location>
</feature>
<dbReference type="EMBL" id="JSCE01000209">
    <property type="protein sequence ID" value="KHM51305.1"/>
    <property type="molecule type" value="Genomic_DNA"/>
</dbReference>
<keyword evidence="5 7" id="KW-0548">Nucleotidyltransferase</keyword>
<dbReference type="Proteomes" id="UP000030993">
    <property type="component" value="Unassembled WGS sequence"/>
</dbReference>
<comment type="function">
    <text evidence="7">Catalyzes the formation of 4-diphosphocytidyl-2-C-methyl-D-erythritol from CTP and 2-C-methyl-D-erythritol 4-phosphate (MEP).</text>
</comment>
<dbReference type="InterPro" id="IPR001228">
    <property type="entry name" value="IspD"/>
</dbReference>
<dbReference type="GO" id="GO:0050518">
    <property type="term" value="F:2-C-methyl-D-erythritol 4-phosphate cytidylyltransferase activity"/>
    <property type="evidence" value="ECO:0007669"/>
    <property type="project" value="UniProtKB-UniRule"/>
</dbReference>
<reference evidence="8 9" key="1">
    <citation type="journal article" date="2013" name="PLoS ONE">
        <title>Identification and characterization of three novel lipases belonging to families II and V from Anaerovibrio lipolyticus 5ST.</title>
        <authorList>
            <person name="Prive F."/>
            <person name="Kaderbhai N.N."/>
            <person name="Girdwood S."/>
            <person name="Worgan H.J."/>
            <person name="Pinloche E."/>
            <person name="Scollan N.D."/>
            <person name="Huws S.A."/>
            <person name="Newbold C.J."/>
        </authorList>
    </citation>
    <scope>NUCLEOTIDE SEQUENCE [LARGE SCALE GENOMIC DNA]</scope>
    <source>
        <strain evidence="8 9">5S</strain>
    </source>
</reference>
<dbReference type="NCBIfam" id="TIGR00453">
    <property type="entry name" value="ispD"/>
    <property type="match status" value="1"/>
</dbReference>
<evidence type="ECO:0000256" key="5">
    <source>
        <dbReference type="ARBA" id="ARBA00022695"/>
    </source>
</evidence>